<evidence type="ECO:0000256" key="5">
    <source>
        <dbReference type="ARBA" id="ARBA00023125"/>
    </source>
</evidence>
<evidence type="ECO:0000256" key="4">
    <source>
        <dbReference type="ARBA" id="ARBA00022801"/>
    </source>
</evidence>
<evidence type="ECO:0000259" key="10">
    <source>
        <dbReference type="PROSITE" id="PS51068"/>
    </source>
</evidence>
<keyword evidence="4" id="KW-0378">Hydrolase</keyword>
<evidence type="ECO:0000313" key="11">
    <source>
        <dbReference type="EMBL" id="MCV2868435.1"/>
    </source>
</evidence>
<evidence type="ECO:0000256" key="2">
    <source>
        <dbReference type="ARBA" id="ARBA00009409"/>
    </source>
</evidence>
<gene>
    <name evidence="11" type="ORF">OEW28_07315</name>
</gene>
<evidence type="ECO:0000256" key="6">
    <source>
        <dbReference type="ARBA" id="ARBA00023204"/>
    </source>
</evidence>
<keyword evidence="9" id="KW-0326">Glycosidase</keyword>
<protein>
    <recommendedName>
        <fullName evidence="10">Formamidopyrimidine-DNA glycosylase catalytic domain-containing protein</fullName>
    </recommendedName>
</protein>
<dbReference type="PANTHER" id="PTHR22993:SF9">
    <property type="entry name" value="FORMAMIDOPYRIMIDINE-DNA GLYCOSYLASE"/>
    <property type="match status" value="1"/>
</dbReference>
<name>A0ABT2ZBK3_9RHOB</name>
<keyword evidence="3" id="KW-0227">DNA damage</keyword>
<evidence type="ECO:0000313" key="12">
    <source>
        <dbReference type="Proteomes" id="UP001652542"/>
    </source>
</evidence>
<evidence type="ECO:0000256" key="3">
    <source>
        <dbReference type="ARBA" id="ARBA00022763"/>
    </source>
</evidence>
<comment type="caution">
    <text evidence="11">The sequence shown here is derived from an EMBL/GenBank/DDBJ whole genome shotgun (WGS) entry which is preliminary data.</text>
</comment>
<dbReference type="InterPro" id="IPR035937">
    <property type="entry name" value="FPG_N"/>
</dbReference>
<evidence type="ECO:0000256" key="7">
    <source>
        <dbReference type="ARBA" id="ARBA00023239"/>
    </source>
</evidence>
<dbReference type="InterPro" id="IPR012319">
    <property type="entry name" value="FPG_cat"/>
</dbReference>
<reference evidence="11 12" key="1">
    <citation type="submission" date="2022-10" db="EMBL/GenBank/DDBJ databases">
        <title>Defluviimonas sp. nov., isolated from ocean surface water.</title>
        <authorList>
            <person name="He W."/>
            <person name="Wang L."/>
            <person name="Zhang D.-F."/>
        </authorList>
    </citation>
    <scope>NUCLEOTIDE SEQUENCE [LARGE SCALE GENOMIC DNA]</scope>
    <source>
        <strain evidence="11 12">WL0002</strain>
    </source>
</reference>
<keyword evidence="7" id="KW-0456">Lyase</keyword>
<comment type="catalytic activity">
    <reaction evidence="1">
        <text>Hydrolysis of DNA containing ring-opened 7-methylguanine residues, releasing 2,6-diamino-4-hydroxy-5-(N-methyl)formamidopyrimidine.</text>
        <dbReference type="EC" id="3.2.2.23"/>
    </reaction>
</comment>
<keyword evidence="8" id="KW-0511">Multifunctional enzyme</keyword>
<comment type="similarity">
    <text evidence="2">Belongs to the FPG family.</text>
</comment>
<dbReference type="Pfam" id="PF01149">
    <property type="entry name" value="Fapy_DNA_glyco"/>
    <property type="match status" value="1"/>
</dbReference>
<dbReference type="SMART" id="SM00898">
    <property type="entry name" value="Fapy_DNA_glyco"/>
    <property type="match status" value="1"/>
</dbReference>
<proteinExistence type="inferred from homology"/>
<accession>A0ABT2ZBK3</accession>
<keyword evidence="5" id="KW-0238">DNA-binding</keyword>
<feature type="domain" description="Formamidopyrimidine-DNA glycosylase catalytic" evidence="10">
    <location>
        <begin position="2"/>
        <end position="115"/>
    </location>
</feature>
<dbReference type="SMART" id="SM01232">
    <property type="entry name" value="H2TH"/>
    <property type="match status" value="1"/>
</dbReference>
<dbReference type="SUPFAM" id="SSF57716">
    <property type="entry name" value="Glucocorticoid receptor-like (DNA-binding domain)"/>
    <property type="match status" value="1"/>
</dbReference>
<evidence type="ECO:0000256" key="9">
    <source>
        <dbReference type="ARBA" id="ARBA00023295"/>
    </source>
</evidence>
<evidence type="ECO:0000256" key="1">
    <source>
        <dbReference type="ARBA" id="ARBA00001668"/>
    </source>
</evidence>
<dbReference type="RefSeq" id="WP_263734047.1">
    <property type="nucleotide sequence ID" value="NZ_JAOWKY010000001.1"/>
</dbReference>
<dbReference type="Gene3D" id="3.20.190.10">
    <property type="entry name" value="MutM-like, N-terminal"/>
    <property type="match status" value="1"/>
</dbReference>
<evidence type="ECO:0000256" key="8">
    <source>
        <dbReference type="ARBA" id="ARBA00023268"/>
    </source>
</evidence>
<dbReference type="Gene3D" id="1.10.8.50">
    <property type="match status" value="1"/>
</dbReference>
<organism evidence="11 12">
    <name type="scientific">Albidovulum marisflavi</name>
    <dbReference type="NCBI Taxonomy" id="2984159"/>
    <lineage>
        <taxon>Bacteria</taxon>
        <taxon>Pseudomonadati</taxon>
        <taxon>Pseudomonadota</taxon>
        <taxon>Alphaproteobacteria</taxon>
        <taxon>Rhodobacterales</taxon>
        <taxon>Paracoccaceae</taxon>
        <taxon>Albidovulum</taxon>
    </lineage>
</organism>
<dbReference type="SUPFAM" id="SSF81624">
    <property type="entry name" value="N-terminal domain of MutM-like DNA repair proteins"/>
    <property type="match status" value="1"/>
</dbReference>
<sequence length="265" mass="29461">MPELPEIEAFRRQFDTSAIGRRVDSVDVADEPVLAGRSARELRQATAGDAFCKVLRHGKLLFARTNGGTWVVFRFGMTGRIAMLEPDGDPPDHTRIMFGFNDGGRMAFDDQRKFGSVELAADVEIYLERNDIGPDALGVCEHRFRRIIGCTRGQVKPALMDQSKLSGIGNVYSDEILYQAGIRPDAKGQALDDGQLERLHGQMRMVLETAINRIATGKDLPDDWLTPHRGKDGKCPDCGEPLERKRISGRTAWFCPRSQHHGQAG</sequence>
<dbReference type="InterPro" id="IPR015886">
    <property type="entry name" value="H2TH_FPG"/>
</dbReference>
<dbReference type="Proteomes" id="UP001652542">
    <property type="component" value="Unassembled WGS sequence"/>
</dbReference>
<keyword evidence="12" id="KW-1185">Reference proteome</keyword>
<dbReference type="EMBL" id="JAOWKY010000001">
    <property type="protein sequence ID" value="MCV2868435.1"/>
    <property type="molecule type" value="Genomic_DNA"/>
</dbReference>
<dbReference type="InterPro" id="IPR010979">
    <property type="entry name" value="Ribosomal_uS13-like_H2TH"/>
</dbReference>
<dbReference type="Pfam" id="PF06831">
    <property type="entry name" value="H2TH"/>
    <property type="match status" value="1"/>
</dbReference>
<dbReference type="PANTHER" id="PTHR22993">
    <property type="entry name" value="FORMAMIDOPYRIMIDINE-DNA GLYCOSYLASE"/>
    <property type="match status" value="1"/>
</dbReference>
<dbReference type="PROSITE" id="PS51068">
    <property type="entry name" value="FPG_CAT"/>
    <property type="match status" value="1"/>
</dbReference>
<keyword evidence="6" id="KW-0234">DNA repair</keyword>
<dbReference type="SUPFAM" id="SSF46946">
    <property type="entry name" value="S13-like H2TH domain"/>
    <property type="match status" value="1"/>
</dbReference>